<dbReference type="EMBL" id="JAUJFL010000001">
    <property type="protein sequence ID" value="KAK2613186.1"/>
    <property type="molecule type" value="Genomic_DNA"/>
</dbReference>
<dbReference type="Proteomes" id="UP001265746">
    <property type="component" value="Unassembled WGS sequence"/>
</dbReference>
<dbReference type="PANTHER" id="PTHR46910:SF37">
    <property type="entry name" value="ZN(II)2CYS6 TRANSCRIPTION FACTOR (EUROFUNG)"/>
    <property type="match status" value="1"/>
</dbReference>
<dbReference type="CDD" id="cd12148">
    <property type="entry name" value="fungal_TF_MHR"/>
    <property type="match status" value="1"/>
</dbReference>
<dbReference type="GO" id="GO:0005634">
    <property type="term" value="C:nucleus"/>
    <property type="evidence" value="ECO:0007669"/>
    <property type="project" value="UniProtKB-SubCell"/>
</dbReference>
<evidence type="ECO:0000256" key="5">
    <source>
        <dbReference type="ARBA" id="ARBA00023242"/>
    </source>
</evidence>
<protein>
    <recommendedName>
        <fullName evidence="7">Xylanolytic transcriptional activator regulatory domain-containing protein</fullName>
    </recommendedName>
</protein>
<keyword evidence="2" id="KW-0805">Transcription regulation</keyword>
<evidence type="ECO:0000256" key="3">
    <source>
        <dbReference type="ARBA" id="ARBA00023125"/>
    </source>
</evidence>
<proteinExistence type="predicted"/>
<sequence length="358" mass="40528">MSLDILITVLLLQTQYSLSGNWQDAAFYHSIACRTVCALGYHISVLPDYDATAPSLEQRRSCHGRMLFWLCYTSDKDLALHTGVPPLLIDEFCDLSLPQDCPSTIDLPSLITSSDHDETDHVYAMPPLPRDIRLGQIKERICRLLYSPRAFKDFDSQILLNIRHLDDQIEHWRLSLPSPQRPALMSSSFSNLVGSRAKDMRYAYQHLEYLYLMVVVHMAVRRFRVTSTDISDIAEDRHRLIHSSVDISLEASRSIFGCLKAMINALSEEAFWPVVRYATPAAITLVLNMLVHPLNEQGQHDLELLISVSNLIRCMTTSTLAPSEVACIKDTNSFVMELVFLGTCAMRKAGREEEDHGT</sequence>
<evidence type="ECO:0000259" key="7">
    <source>
        <dbReference type="SMART" id="SM00906"/>
    </source>
</evidence>
<evidence type="ECO:0000313" key="9">
    <source>
        <dbReference type="Proteomes" id="UP001265746"/>
    </source>
</evidence>
<evidence type="ECO:0000256" key="2">
    <source>
        <dbReference type="ARBA" id="ARBA00023015"/>
    </source>
</evidence>
<accession>A0AAD9W8R7</accession>
<keyword evidence="3" id="KW-0238">DNA-binding</keyword>
<evidence type="ECO:0000256" key="1">
    <source>
        <dbReference type="ARBA" id="ARBA00004123"/>
    </source>
</evidence>
<comment type="caution">
    <text evidence="8">The sequence shown here is derived from an EMBL/GenBank/DDBJ whole genome shotgun (WGS) entry which is preliminary data.</text>
</comment>
<feature type="signal peptide" evidence="6">
    <location>
        <begin position="1"/>
        <end position="19"/>
    </location>
</feature>
<feature type="domain" description="Xylanolytic transcriptional activator regulatory" evidence="7">
    <location>
        <begin position="25"/>
        <end position="104"/>
    </location>
</feature>
<keyword evidence="6" id="KW-0732">Signal</keyword>
<gene>
    <name evidence="8" type="ORF">N8I77_000113</name>
</gene>
<feature type="chain" id="PRO_5042105817" description="Xylanolytic transcriptional activator regulatory domain-containing protein" evidence="6">
    <location>
        <begin position="20"/>
        <end position="358"/>
    </location>
</feature>
<dbReference type="AlphaFoldDB" id="A0AAD9W8R7"/>
<keyword evidence="9" id="KW-1185">Reference proteome</keyword>
<dbReference type="PANTHER" id="PTHR46910">
    <property type="entry name" value="TRANSCRIPTION FACTOR PDR1"/>
    <property type="match status" value="1"/>
</dbReference>
<dbReference type="SMART" id="SM00906">
    <property type="entry name" value="Fungal_trans"/>
    <property type="match status" value="1"/>
</dbReference>
<evidence type="ECO:0000313" key="8">
    <source>
        <dbReference type="EMBL" id="KAK2613186.1"/>
    </source>
</evidence>
<dbReference type="GO" id="GO:0008270">
    <property type="term" value="F:zinc ion binding"/>
    <property type="evidence" value="ECO:0007669"/>
    <property type="project" value="InterPro"/>
</dbReference>
<keyword evidence="5" id="KW-0539">Nucleus</keyword>
<dbReference type="Pfam" id="PF04082">
    <property type="entry name" value="Fungal_trans"/>
    <property type="match status" value="1"/>
</dbReference>
<dbReference type="InterPro" id="IPR050987">
    <property type="entry name" value="AtrR-like"/>
</dbReference>
<keyword evidence="4" id="KW-0804">Transcription</keyword>
<dbReference type="InterPro" id="IPR007219">
    <property type="entry name" value="XnlR_reg_dom"/>
</dbReference>
<evidence type="ECO:0000256" key="6">
    <source>
        <dbReference type="SAM" id="SignalP"/>
    </source>
</evidence>
<comment type="subcellular location">
    <subcellularLocation>
        <location evidence="1">Nucleus</location>
    </subcellularLocation>
</comment>
<evidence type="ECO:0000256" key="4">
    <source>
        <dbReference type="ARBA" id="ARBA00023163"/>
    </source>
</evidence>
<dbReference type="GO" id="GO:0003677">
    <property type="term" value="F:DNA binding"/>
    <property type="evidence" value="ECO:0007669"/>
    <property type="project" value="UniProtKB-KW"/>
</dbReference>
<organism evidence="8 9">
    <name type="scientific">Phomopsis amygdali</name>
    <name type="common">Fusicoccum amygdali</name>
    <dbReference type="NCBI Taxonomy" id="1214568"/>
    <lineage>
        <taxon>Eukaryota</taxon>
        <taxon>Fungi</taxon>
        <taxon>Dikarya</taxon>
        <taxon>Ascomycota</taxon>
        <taxon>Pezizomycotina</taxon>
        <taxon>Sordariomycetes</taxon>
        <taxon>Sordariomycetidae</taxon>
        <taxon>Diaporthales</taxon>
        <taxon>Diaporthaceae</taxon>
        <taxon>Diaporthe</taxon>
    </lineage>
</organism>
<name>A0AAD9W8R7_PHOAM</name>
<reference evidence="8" key="1">
    <citation type="submission" date="2023-06" db="EMBL/GenBank/DDBJ databases">
        <authorList>
            <person name="Noh H."/>
        </authorList>
    </citation>
    <scope>NUCLEOTIDE SEQUENCE</scope>
    <source>
        <strain evidence="8">DUCC20226</strain>
    </source>
</reference>
<dbReference type="GO" id="GO:0003700">
    <property type="term" value="F:DNA-binding transcription factor activity"/>
    <property type="evidence" value="ECO:0007669"/>
    <property type="project" value="InterPro"/>
</dbReference>
<dbReference type="GO" id="GO:0006351">
    <property type="term" value="P:DNA-templated transcription"/>
    <property type="evidence" value="ECO:0007669"/>
    <property type="project" value="InterPro"/>
</dbReference>